<gene>
    <name evidence="1" type="ORF">KR51_00021070</name>
</gene>
<evidence type="ECO:0000313" key="2">
    <source>
        <dbReference type="Proteomes" id="UP000016960"/>
    </source>
</evidence>
<dbReference type="InParanoid" id="U5DI09"/>
<evidence type="ECO:0000313" key="1">
    <source>
        <dbReference type="EMBL" id="ERN41306.1"/>
    </source>
</evidence>
<dbReference type="EMBL" id="ASSJ01000050">
    <property type="protein sequence ID" value="ERN41306.1"/>
    <property type="molecule type" value="Genomic_DNA"/>
</dbReference>
<protein>
    <submittedName>
        <fullName evidence="1">Uncharacterized protein</fullName>
    </submittedName>
</protein>
<dbReference type="AlphaFoldDB" id="U5DI09"/>
<proteinExistence type="predicted"/>
<organism evidence="1 2">
    <name type="scientific">Rubidibacter lacunae KORDI 51-2</name>
    <dbReference type="NCBI Taxonomy" id="582515"/>
    <lineage>
        <taxon>Bacteria</taxon>
        <taxon>Bacillati</taxon>
        <taxon>Cyanobacteriota</taxon>
        <taxon>Cyanophyceae</taxon>
        <taxon>Oscillatoriophycideae</taxon>
        <taxon>Chroococcales</taxon>
        <taxon>Aphanothecaceae</taxon>
        <taxon>Rubidibacter</taxon>
    </lineage>
</organism>
<accession>U5DI09</accession>
<dbReference type="Proteomes" id="UP000016960">
    <property type="component" value="Unassembled WGS sequence"/>
</dbReference>
<sequence>MWGGSRPTVSKVELHELVRRAMLARLQCTRSQLEPSAQSAERLLRTFKI</sequence>
<comment type="caution">
    <text evidence="1">The sequence shown here is derived from an EMBL/GenBank/DDBJ whole genome shotgun (WGS) entry which is preliminary data.</text>
</comment>
<name>U5DI09_9CHRO</name>
<reference evidence="1 2" key="1">
    <citation type="submission" date="2013-05" db="EMBL/GenBank/DDBJ databases">
        <title>Draft genome sequence of Rubidibacter lacunae KORDI 51-2.</title>
        <authorList>
            <person name="Choi D.H."/>
            <person name="Noh J.H."/>
            <person name="Kwon K.-K."/>
            <person name="Lee J.-H."/>
            <person name="Ryu J.-Y."/>
        </authorList>
    </citation>
    <scope>NUCLEOTIDE SEQUENCE [LARGE SCALE GENOMIC DNA]</scope>
    <source>
        <strain evidence="1 2">KORDI 51-2</strain>
    </source>
</reference>
<keyword evidence="2" id="KW-1185">Reference proteome</keyword>